<dbReference type="EMBL" id="PYWC01000018">
    <property type="protein sequence ID" value="PWW77975.1"/>
    <property type="molecule type" value="Genomic_DNA"/>
</dbReference>
<keyword evidence="2" id="KW-1185">Reference proteome</keyword>
<comment type="caution">
    <text evidence="1">The sequence shown here is derived from an EMBL/GenBank/DDBJ whole genome shotgun (WGS) entry which is preliminary data.</text>
</comment>
<dbReference type="Proteomes" id="UP000246991">
    <property type="component" value="Unassembled WGS sequence"/>
</dbReference>
<organism evidence="1 2">
    <name type="scientific">Tuber magnatum</name>
    <name type="common">white Piedmont truffle</name>
    <dbReference type="NCBI Taxonomy" id="42249"/>
    <lineage>
        <taxon>Eukaryota</taxon>
        <taxon>Fungi</taxon>
        <taxon>Dikarya</taxon>
        <taxon>Ascomycota</taxon>
        <taxon>Pezizomycotina</taxon>
        <taxon>Pezizomycetes</taxon>
        <taxon>Pezizales</taxon>
        <taxon>Tuberaceae</taxon>
        <taxon>Tuber</taxon>
    </lineage>
</organism>
<proteinExistence type="predicted"/>
<accession>A0A317STX8</accession>
<gene>
    <name evidence="1" type="ORF">C7212DRAFT_176027</name>
</gene>
<evidence type="ECO:0008006" key="3">
    <source>
        <dbReference type="Google" id="ProtNLM"/>
    </source>
</evidence>
<evidence type="ECO:0000313" key="1">
    <source>
        <dbReference type="EMBL" id="PWW77975.1"/>
    </source>
</evidence>
<protein>
    <recommendedName>
        <fullName evidence="3">HTH CENPB-type domain-containing protein</fullName>
    </recommendedName>
</protein>
<name>A0A317STX8_9PEZI</name>
<sequence length="93" mass="10591">EARIILAIEAKRTRPQLSIRKLTKQFDVRRTMLQYRMTGRTPKANKPSGLPTLTGSEEEAIVQYISQLDFRGFSPRKADMEDMANLLMAKHGA</sequence>
<dbReference type="OrthoDB" id="5098525at2759"/>
<evidence type="ECO:0000313" key="2">
    <source>
        <dbReference type="Proteomes" id="UP000246991"/>
    </source>
</evidence>
<dbReference type="AlphaFoldDB" id="A0A317STX8"/>
<reference evidence="1 2" key="1">
    <citation type="submission" date="2018-03" db="EMBL/GenBank/DDBJ databases">
        <title>Genomes of Pezizomycetes fungi and the evolution of truffles.</title>
        <authorList>
            <person name="Murat C."/>
            <person name="Payen T."/>
            <person name="Noel B."/>
            <person name="Kuo A."/>
            <person name="Martin F.M."/>
        </authorList>
    </citation>
    <scope>NUCLEOTIDE SEQUENCE [LARGE SCALE GENOMIC DNA]</scope>
    <source>
        <strain evidence="1">091103-1</strain>
    </source>
</reference>
<feature type="non-terminal residue" evidence="1">
    <location>
        <position position="1"/>
    </location>
</feature>